<feature type="region of interest" description="Disordered" evidence="5">
    <location>
        <begin position="593"/>
        <end position="710"/>
    </location>
</feature>
<feature type="domain" description="AF4/FMR2 C-terminal homology" evidence="6">
    <location>
        <begin position="707"/>
        <end position="968"/>
    </location>
</feature>
<evidence type="ECO:0000256" key="2">
    <source>
        <dbReference type="ARBA" id="ARBA00007354"/>
    </source>
</evidence>
<dbReference type="GeneID" id="117546979"/>
<feature type="non-terminal residue" evidence="8">
    <location>
        <position position="1"/>
    </location>
</feature>
<evidence type="ECO:0000256" key="5">
    <source>
        <dbReference type="SAM" id="MobiDB-lite"/>
    </source>
</evidence>
<feature type="compositionally biased region" description="Polar residues" evidence="5">
    <location>
        <begin position="846"/>
        <end position="863"/>
    </location>
</feature>
<dbReference type="GO" id="GO:0002151">
    <property type="term" value="F:G-quadruplex RNA binding"/>
    <property type="evidence" value="ECO:0007669"/>
    <property type="project" value="TreeGrafter"/>
</dbReference>
<feature type="compositionally biased region" description="Low complexity" evidence="5">
    <location>
        <begin position="240"/>
        <end position="258"/>
    </location>
</feature>
<feature type="compositionally biased region" description="Polar residues" evidence="5">
    <location>
        <begin position="639"/>
        <end position="648"/>
    </location>
</feature>
<feature type="compositionally biased region" description="Low complexity" evidence="5">
    <location>
        <begin position="864"/>
        <end position="876"/>
    </location>
</feature>
<feature type="compositionally biased region" description="Basic and acidic residues" evidence="5">
    <location>
        <begin position="668"/>
        <end position="691"/>
    </location>
</feature>
<keyword evidence="7" id="KW-1185">Reference proteome</keyword>
<dbReference type="KEGG" id="gacu:117546979"/>
<dbReference type="PANTHER" id="PTHR10528:SF18">
    <property type="entry name" value="AF4_FMR2 FAMILY MEMBER 2"/>
    <property type="match status" value="1"/>
</dbReference>
<feature type="region of interest" description="Disordered" evidence="5">
    <location>
        <begin position="846"/>
        <end position="891"/>
    </location>
</feature>
<dbReference type="InterPro" id="IPR043640">
    <property type="entry name" value="AF4/FMR2_CHD"/>
</dbReference>
<feature type="region of interest" description="Disordered" evidence="5">
    <location>
        <begin position="385"/>
        <end position="416"/>
    </location>
</feature>
<reference evidence="8" key="1">
    <citation type="submission" date="2025-08" db="UniProtKB">
        <authorList>
            <consortium name="RefSeq"/>
        </authorList>
    </citation>
    <scope>IDENTIFICATION</scope>
</reference>
<feature type="region of interest" description="Disordered" evidence="5">
    <location>
        <begin position="1"/>
        <end position="329"/>
    </location>
</feature>
<evidence type="ECO:0000259" key="6">
    <source>
        <dbReference type="Pfam" id="PF18876"/>
    </source>
</evidence>
<evidence type="ECO:0000313" key="7">
    <source>
        <dbReference type="Proteomes" id="UP000515161"/>
    </source>
</evidence>
<dbReference type="PANTHER" id="PTHR10528">
    <property type="entry name" value="AF4/FMR2 FAMILY MEMBER"/>
    <property type="match status" value="1"/>
</dbReference>
<feature type="compositionally biased region" description="Basic and acidic residues" evidence="5">
    <location>
        <begin position="448"/>
        <end position="509"/>
    </location>
</feature>
<dbReference type="Pfam" id="PF18875">
    <property type="entry name" value="AF4_int"/>
    <property type="match status" value="1"/>
</dbReference>
<keyword evidence="3" id="KW-0597">Phosphoprotein</keyword>
<feature type="compositionally biased region" description="Low complexity" evidence="5">
    <location>
        <begin position="621"/>
        <end position="631"/>
    </location>
</feature>
<dbReference type="Pfam" id="PF05110">
    <property type="entry name" value="AF-4"/>
    <property type="match status" value="1"/>
</dbReference>
<keyword evidence="4" id="KW-0539">Nucleus</keyword>
<dbReference type="InterPro" id="IPR043639">
    <property type="entry name" value="AF4_int"/>
</dbReference>
<dbReference type="RefSeq" id="XP_034073319.1">
    <property type="nucleotide sequence ID" value="XM_034217428.1"/>
</dbReference>
<dbReference type="Proteomes" id="UP000515161">
    <property type="component" value="Unplaced"/>
</dbReference>
<organism evidence="7 8">
    <name type="scientific">Gymnodraco acuticeps</name>
    <name type="common">Antarctic dragonfish</name>
    <dbReference type="NCBI Taxonomy" id="8218"/>
    <lineage>
        <taxon>Eukaryota</taxon>
        <taxon>Metazoa</taxon>
        <taxon>Chordata</taxon>
        <taxon>Craniata</taxon>
        <taxon>Vertebrata</taxon>
        <taxon>Euteleostomi</taxon>
        <taxon>Actinopterygii</taxon>
        <taxon>Neopterygii</taxon>
        <taxon>Teleostei</taxon>
        <taxon>Neoteleostei</taxon>
        <taxon>Acanthomorphata</taxon>
        <taxon>Eupercaria</taxon>
        <taxon>Perciformes</taxon>
        <taxon>Notothenioidei</taxon>
        <taxon>Bathydraconidae</taxon>
        <taxon>Gymnodraco</taxon>
    </lineage>
</organism>
<protein>
    <submittedName>
        <fullName evidence="8">AF4/FMR2 family member 2-like</fullName>
    </submittedName>
</protein>
<feature type="region of interest" description="Disordered" evidence="5">
    <location>
        <begin position="440"/>
        <end position="578"/>
    </location>
</feature>
<dbReference type="GO" id="GO:0016607">
    <property type="term" value="C:nuclear speck"/>
    <property type="evidence" value="ECO:0007669"/>
    <property type="project" value="TreeGrafter"/>
</dbReference>
<dbReference type="GO" id="GO:0043484">
    <property type="term" value="P:regulation of RNA splicing"/>
    <property type="evidence" value="ECO:0007669"/>
    <property type="project" value="TreeGrafter"/>
</dbReference>
<accession>A0A6P8U938</accession>
<dbReference type="Pfam" id="PF18876">
    <property type="entry name" value="AFF4_CHD"/>
    <property type="match status" value="1"/>
</dbReference>
<evidence type="ECO:0000256" key="4">
    <source>
        <dbReference type="ARBA" id="ARBA00023242"/>
    </source>
</evidence>
<dbReference type="InParanoid" id="A0A6P8U938"/>
<feature type="compositionally biased region" description="Low complexity" evidence="5">
    <location>
        <begin position="385"/>
        <end position="394"/>
    </location>
</feature>
<feature type="compositionally biased region" description="Gly residues" evidence="5">
    <location>
        <begin position="877"/>
        <end position="886"/>
    </location>
</feature>
<proteinExistence type="inferred from homology"/>
<dbReference type="OrthoDB" id="6382204at2759"/>
<comment type="subcellular location">
    <subcellularLocation>
        <location evidence="1">Nucleus</location>
    </subcellularLocation>
</comment>
<comment type="similarity">
    <text evidence="2">Belongs to the AF4 family.</text>
</comment>
<name>A0A6P8U938_GYMAC</name>
<feature type="compositionally biased region" description="Basic and acidic residues" evidence="5">
    <location>
        <begin position="118"/>
        <end position="135"/>
    </location>
</feature>
<dbReference type="AlphaFoldDB" id="A0A6P8U938"/>
<evidence type="ECO:0000313" key="8">
    <source>
        <dbReference type="RefSeq" id="XP_034073319.1"/>
    </source>
</evidence>
<feature type="compositionally biased region" description="Polar residues" evidence="5">
    <location>
        <begin position="185"/>
        <end position="201"/>
    </location>
</feature>
<feature type="compositionally biased region" description="Acidic residues" evidence="5">
    <location>
        <begin position="19"/>
        <end position="29"/>
    </location>
</feature>
<feature type="compositionally biased region" description="Basic and acidic residues" evidence="5">
    <location>
        <begin position="531"/>
        <end position="540"/>
    </location>
</feature>
<gene>
    <name evidence="8" type="primary">LOC117546979</name>
</gene>
<dbReference type="InterPro" id="IPR007797">
    <property type="entry name" value="AF4/FMR2"/>
</dbReference>
<feature type="compositionally biased region" description="Low complexity" evidence="5">
    <location>
        <begin position="1"/>
        <end position="18"/>
    </location>
</feature>
<evidence type="ECO:0000256" key="1">
    <source>
        <dbReference type="ARBA" id="ARBA00004123"/>
    </source>
</evidence>
<sequence length="969" mass="105422">TLIYFSCSAASGSSSESESSSESDTDESESSSSDSEYNQASRTHTPEPEPSANKWQLDSWLNKVQAQTKPLLPLQQEHATGAISRRTSPGREAPGVGTAVKTKPCGSTSTPAPAAPTLEHKEPRGALCPAREKAKAKLSQKASGEGQRSKMRMSPGLLSGLEVTTPRRITTGKKQPRRTERSNSVEENQSQTWSRTNQQSPAAREKDLLPPPSLELQNPPRPRSKPPSGKTAPRKEPRSATNTNNNTATPPAALQQAPTPIPAVSVNQQDKKKHRGPSTKITPKSREFIETDSSSSECHSDSEEAIKVPALPPQTARSAISTHTLSSTHTHTPLLPCLTSAGSMGPSGGKGLRVKDSSSVIANGSSSNGSIGACGNTLSVSNISGSFGPSVPDPGGSGVPCKESMSPPSNIGNEAPLSPFREYQEVQSLWVKIDLSFLSRVPGQGPGDRAKVERDGSERQGERTERQKQAERERQKLPKAEKQEEENERLAQDRERQMDREDRGEREKVCQGLGVLDTPPVLEQSNPRLAGRTERAESGGKHRVPVAGTMVVPAEKHTSKSKRKHKTEHSEASVNGNKKLRLDKDCLLLPPCISPIHNHKNSTTDSSLNRKQSRRRDDKLLPPLLSPLSDGPPRKRTCDSSSSLSQEGAATLPCSSSSSSSSSHRHKRGEEKASSHARNGSEVDTRNEKPSGDSYHANGPSDSEVWSEPRRPRLSFSDTVHSADYYMQEAKRLKHKADALMDKFGKAVNYADGALSFIDCGNAMERDPLEAKSPYTMYSETVELIRYAMRLKNFASHSATVAEKKLAVLCNRCLSLLYLRMFHLKKDHAVKYSRSLMEYFKNSAKTSHQAPSPWRTNGKVNGTPSPLSLSPSPASSVGGGSGGAPGSSGSVAIPQRIHHMAASHVNITNNILRSYEHWETADRLASDSQEFFQELDSAMEPLSQQSSMTELVRYIRQGLHWLRSEAHLL</sequence>
<evidence type="ECO:0000256" key="3">
    <source>
        <dbReference type="ARBA" id="ARBA00022553"/>
    </source>
</evidence>
<dbReference type="FunCoup" id="A0A6P8U938">
    <property type="interactions" value="1169"/>
</dbReference>
<feature type="compositionally biased region" description="Polar residues" evidence="5">
    <location>
        <begin position="601"/>
        <end position="610"/>
    </location>
</feature>